<evidence type="ECO:0000313" key="2">
    <source>
        <dbReference type="EMBL" id="KCW74692.1"/>
    </source>
</evidence>
<name>A0A059C8J8_EUCGR</name>
<reference evidence="2" key="1">
    <citation type="submission" date="2013-07" db="EMBL/GenBank/DDBJ databases">
        <title>The genome of Eucalyptus grandis.</title>
        <authorList>
            <person name="Schmutz J."/>
            <person name="Hayes R."/>
            <person name="Myburg A."/>
            <person name="Tuskan G."/>
            <person name="Grattapaglia D."/>
            <person name="Rokhsar D.S."/>
        </authorList>
    </citation>
    <scope>NUCLEOTIDE SEQUENCE</scope>
    <source>
        <tissue evidence="2">Leaf extractions</tissue>
    </source>
</reference>
<dbReference type="AlphaFoldDB" id="A0A059C8J8"/>
<dbReference type="EMBL" id="KK198757">
    <property type="protein sequence ID" value="KCW74692.1"/>
    <property type="molecule type" value="Genomic_DNA"/>
</dbReference>
<proteinExistence type="predicted"/>
<dbReference type="InParanoid" id="A0A059C8J8"/>
<gene>
    <name evidence="2" type="ORF">EUGRSUZ_E03423</name>
</gene>
<evidence type="ECO:0000256" key="1">
    <source>
        <dbReference type="SAM" id="MobiDB-lite"/>
    </source>
</evidence>
<protein>
    <submittedName>
        <fullName evidence="2">Uncharacterized protein</fullName>
    </submittedName>
</protein>
<feature type="compositionally biased region" description="Polar residues" evidence="1">
    <location>
        <begin position="1"/>
        <end position="10"/>
    </location>
</feature>
<dbReference type="Gramene" id="KCW74692">
    <property type="protein sequence ID" value="KCW74692"/>
    <property type="gene ID" value="EUGRSUZ_E03423"/>
</dbReference>
<feature type="region of interest" description="Disordered" evidence="1">
    <location>
        <begin position="1"/>
        <end position="26"/>
    </location>
</feature>
<sequence length="92" mass="10697">MHLQPQAYNTRSREDNSMVMKDEEEEEEEENVWLAVAGGIKSLRFSSIFPCSKGRKHTGLYRIVNISARYCTFRDVVIGVVTREQHGYKFLL</sequence>
<accession>A0A059C8J8</accession>
<organism evidence="2">
    <name type="scientific">Eucalyptus grandis</name>
    <name type="common">Flooded gum</name>
    <dbReference type="NCBI Taxonomy" id="71139"/>
    <lineage>
        <taxon>Eukaryota</taxon>
        <taxon>Viridiplantae</taxon>
        <taxon>Streptophyta</taxon>
        <taxon>Embryophyta</taxon>
        <taxon>Tracheophyta</taxon>
        <taxon>Spermatophyta</taxon>
        <taxon>Magnoliopsida</taxon>
        <taxon>eudicotyledons</taxon>
        <taxon>Gunneridae</taxon>
        <taxon>Pentapetalae</taxon>
        <taxon>rosids</taxon>
        <taxon>malvids</taxon>
        <taxon>Myrtales</taxon>
        <taxon>Myrtaceae</taxon>
        <taxon>Myrtoideae</taxon>
        <taxon>Eucalypteae</taxon>
        <taxon>Eucalyptus</taxon>
    </lineage>
</organism>